<protein>
    <recommendedName>
        <fullName evidence="3 10">Lactoylglutathione lyase</fullName>
        <ecNumber evidence="3 10">4.4.1.5</ecNumber>
    </recommendedName>
    <alternativeName>
        <fullName evidence="6 10">Glyoxalase I</fullName>
    </alternativeName>
</protein>
<dbReference type="GO" id="GO:0046872">
    <property type="term" value="F:metal ion binding"/>
    <property type="evidence" value="ECO:0007669"/>
    <property type="project" value="UniProtKB-UniRule"/>
</dbReference>
<proteinExistence type="inferred from homology"/>
<dbReference type="EMBL" id="LODT01000051">
    <property type="protein sequence ID" value="KYQ88522.1"/>
    <property type="molecule type" value="Genomic_DNA"/>
</dbReference>
<feature type="compositionally biased region" description="Low complexity" evidence="11">
    <location>
        <begin position="148"/>
        <end position="163"/>
    </location>
</feature>
<feature type="active site" description="Proton donor/acceptor" evidence="8">
    <location>
        <position position="305"/>
    </location>
</feature>
<evidence type="ECO:0000256" key="11">
    <source>
        <dbReference type="SAM" id="MobiDB-lite"/>
    </source>
</evidence>
<dbReference type="Pfam" id="PF00903">
    <property type="entry name" value="Glyoxalase"/>
    <property type="match status" value="1"/>
</dbReference>
<name>A0A151Z3I3_TIELA</name>
<comment type="pathway">
    <text evidence="1 10">Secondary metabolite metabolism; methylglyoxal degradation; (R)-lactate from methylglyoxal: step 1/2.</text>
</comment>
<dbReference type="InterPro" id="IPR037523">
    <property type="entry name" value="VOC_core"/>
</dbReference>
<comment type="function">
    <text evidence="10">Catalyzes the conversion of hemimercaptal, formed from methylglyoxal and glutathione, to S-lactoylglutathione.</text>
</comment>
<evidence type="ECO:0000256" key="1">
    <source>
        <dbReference type="ARBA" id="ARBA00005008"/>
    </source>
</evidence>
<evidence type="ECO:0000313" key="14">
    <source>
        <dbReference type="Proteomes" id="UP000076078"/>
    </source>
</evidence>
<dbReference type="EC" id="4.4.1.5" evidence="3 10"/>
<comment type="catalytic activity">
    <reaction evidence="7 10">
        <text>(R)-S-lactoylglutathione = methylglyoxal + glutathione</text>
        <dbReference type="Rhea" id="RHEA:19069"/>
        <dbReference type="ChEBI" id="CHEBI:17158"/>
        <dbReference type="ChEBI" id="CHEBI:57474"/>
        <dbReference type="ChEBI" id="CHEBI:57925"/>
        <dbReference type="EC" id="4.4.1.5"/>
    </reaction>
</comment>
<keyword evidence="9 10" id="KW-0862">Zinc</keyword>
<evidence type="ECO:0000256" key="2">
    <source>
        <dbReference type="ARBA" id="ARBA00010363"/>
    </source>
</evidence>
<dbReference type="OrthoDB" id="16820at2759"/>
<dbReference type="Proteomes" id="UP000076078">
    <property type="component" value="Unassembled WGS sequence"/>
</dbReference>
<dbReference type="InterPro" id="IPR029068">
    <property type="entry name" value="Glyas_Bleomycin-R_OHBP_Dase"/>
</dbReference>
<feature type="binding site" evidence="9">
    <location>
        <position position="257"/>
    </location>
    <ligand>
        <name>Zn(2+)</name>
        <dbReference type="ChEBI" id="CHEBI:29105"/>
        <note>ligand shared between dimeric partners</note>
    </ligand>
</feature>
<evidence type="ECO:0000256" key="8">
    <source>
        <dbReference type="PIRSR" id="PIRSR604361-1"/>
    </source>
</evidence>
<organism evidence="13 14">
    <name type="scientific">Tieghemostelium lacteum</name>
    <name type="common">Slime mold</name>
    <name type="synonym">Dictyostelium lacteum</name>
    <dbReference type="NCBI Taxonomy" id="361077"/>
    <lineage>
        <taxon>Eukaryota</taxon>
        <taxon>Amoebozoa</taxon>
        <taxon>Evosea</taxon>
        <taxon>Eumycetozoa</taxon>
        <taxon>Dictyostelia</taxon>
        <taxon>Dictyosteliales</taxon>
        <taxon>Raperosteliaceae</taxon>
        <taxon>Tieghemostelium</taxon>
    </lineage>
</organism>
<comment type="cofactor">
    <cofactor evidence="9">
        <name>Zn(2+)</name>
        <dbReference type="ChEBI" id="CHEBI:29105"/>
    </cofactor>
    <text evidence="9">Binds 1 zinc ion per subunit. In the homodimer, two zinc ions are bound between subunits.</text>
</comment>
<dbReference type="InterPro" id="IPR004361">
    <property type="entry name" value="Glyoxalase_1"/>
</dbReference>
<reference evidence="13 14" key="1">
    <citation type="submission" date="2015-12" db="EMBL/GenBank/DDBJ databases">
        <title>Dictyostelia acquired genes for synthesis and detection of signals that induce cell-type specialization by lateral gene transfer from prokaryotes.</title>
        <authorList>
            <person name="Gloeckner G."/>
            <person name="Schaap P."/>
        </authorList>
    </citation>
    <scope>NUCLEOTIDE SEQUENCE [LARGE SCALE GENOMIC DNA]</scope>
    <source>
        <strain evidence="13 14">TK</strain>
    </source>
</reference>
<feature type="binding site" evidence="9">
    <location>
        <position position="305"/>
    </location>
    <ligand>
        <name>Zn(2+)</name>
        <dbReference type="ChEBI" id="CHEBI:29105"/>
        <note>ligand shared between dimeric partners</note>
    </ligand>
</feature>
<evidence type="ECO:0000256" key="9">
    <source>
        <dbReference type="PIRSR" id="PIRSR604361-3"/>
    </source>
</evidence>
<keyword evidence="4 9" id="KW-0479">Metal-binding</keyword>
<dbReference type="InterPro" id="IPR018146">
    <property type="entry name" value="Glyoxalase_1_CS"/>
</dbReference>
<keyword evidence="5 10" id="KW-0456">Lyase</keyword>
<gene>
    <name evidence="13" type="ORF">DLAC_11246</name>
</gene>
<accession>A0A151Z3I3</accession>
<dbReference type="PROSITE" id="PS51819">
    <property type="entry name" value="VOC"/>
    <property type="match status" value="1"/>
</dbReference>
<dbReference type="STRING" id="361077.A0A151Z3I3"/>
<dbReference type="InParanoid" id="A0A151Z3I3"/>
<feature type="region of interest" description="Disordered" evidence="11">
    <location>
        <begin position="148"/>
        <end position="175"/>
    </location>
</feature>
<feature type="binding site" evidence="9">
    <location>
        <position position="239"/>
    </location>
    <ligand>
        <name>Zn(2+)</name>
        <dbReference type="ChEBI" id="CHEBI:29105"/>
        <note>ligand shared between dimeric partners</note>
    </ligand>
</feature>
<dbReference type="NCBIfam" id="TIGR00068">
    <property type="entry name" value="glyox_I"/>
    <property type="match status" value="1"/>
</dbReference>
<dbReference type="CDD" id="cd16358">
    <property type="entry name" value="GlxI_Ni"/>
    <property type="match status" value="1"/>
</dbReference>
<evidence type="ECO:0000313" key="13">
    <source>
        <dbReference type="EMBL" id="KYQ88522.1"/>
    </source>
</evidence>
<dbReference type="GO" id="GO:0005737">
    <property type="term" value="C:cytoplasm"/>
    <property type="evidence" value="ECO:0007669"/>
    <property type="project" value="TreeGrafter"/>
</dbReference>
<dbReference type="InterPro" id="IPR004360">
    <property type="entry name" value="Glyas_Fos-R_dOase_dom"/>
</dbReference>
<comment type="caution">
    <text evidence="13">The sequence shown here is derived from an EMBL/GenBank/DDBJ whole genome shotgun (WGS) entry which is preliminary data.</text>
</comment>
<evidence type="ECO:0000256" key="10">
    <source>
        <dbReference type="RuleBase" id="RU361179"/>
    </source>
</evidence>
<dbReference type="PROSITE" id="PS00934">
    <property type="entry name" value="GLYOXALASE_I_1"/>
    <property type="match status" value="1"/>
</dbReference>
<comment type="similarity">
    <text evidence="2 10">Belongs to the glyoxalase I family.</text>
</comment>
<dbReference type="Gene3D" id="3.10.180.10">
    <property type="entry name" value="2,3-Dihydroxybiphenyl 1,2-Dioxygenase, domain 1"/>
    <property type="match status" value="1"/>
</dbReference>
<dbReference type="GO" id="GO:0019243">
    <property type="term" value="P:methylglyoxal catabolic process to D-lactate via S-lactoyl-glutathione"/>
    <property type="evidence" value="ECO:0007669"/>
    <property type="project" value="TreeGrafter"/>
</dbReference>
<evidence type="ECO:0000256" key="7">
    <source>
        <dbReference type="ARBA" id="ARBA00048273"/>
    </source>
</evidence>
<evidence type="ECO:0000256" key="4">
    <source>
        <dbReference type="ARBA" id="ARBA00022723"/>
    </source>
</evidence>
<dbReference type="PANTHER" id="PTHR46036:SF5">
    <property type="entry name" value="LACTOYLGLUTATHIONE LYASE"/>
    <property type="match status" value="1"/>
</dbReference>
<dbReference type="SUPFAM" id="SSF54593">
    <property type="entry name" value="Glyoxalase/Bleomycin resistance protein/Dihydroxybiphenyl dioxygenase"/>
    <property type="match status" value="1"/>
</dbReference>
<evidence type="ECO:0000259" key="12">
    <source>
        <dbReference type="PROSITE" id="PS51819"/>
    </source>
</evidence>
<feature type="domain" description="VOC" evidence="12">
    <location>
        <begin position="185"/>
        <end position="309"/>
    </location>
</feature>
<dbReference type="PROSITE" id="PS00935">
    <property type="entry name" value="GLYOXALASE_I_2"/>
    <property type="match status" value="1"/>
</dbReference>
<evidence type="ECO:0000256" key="5">
    <source>
        <dbReference type="ARBA" id="ARBA00023239"/>
    </source>
</evidence>
<dbReference type="UniPathway" id="UPA00619">
    <property type="reaction ID" value="UER00675"/>
</dbReference>
<dbReference type="PANTHER" id="PTHR46036">
    <property type="entry name" value="LACTOYLGLUTATHIONE LYASE"/>
    <property type="match status" value="1"/>
</dbReference>
<evidence type="ECO:0000256" key="3">
    <source>
        <dbReference type="ARBA" id="ARBA00012081"/>
    </source>
</evidence>
<keyword evidence="14" id="KW-1185">Reference proteome</keyword>
<evidence type="ECO:0000256" key="6">
    <source>
        <dbReference type="ARBA" id="ARBA00030537"/>
    </source>
</evidence>
<dbReference type="GO" id="GO:0004462">
    <property type="term" value="F:lactoylglutathione lyase activity"/>
    <property type="evidence" value="ECO:0007669"/>
    <property type="project" value="UniProtKB-UniRule"/>
</dbReference>
<dbReference type="AlphaFoldDB" id="A0A151Z3I3"/>
<sequence>MKQLHSEKCKNDHCKYCNYNTLEERKQKSETLPKIKPRKQVGGRSVIDRTHLTLCRHNVCEKIISYSNRSKHESHQHHCDSSCDLCHKQKQQQLQFQIQKEPILQPSYDSSPPFQPQQLILDQNQSQSQQQQLQHQLQQQFYFQQQISEPSSSDASSSSVSSDYESESEPTPINNAMILDADKMRILHTMLRVGDLERSINFYTNILGMRVLRRQENLEYKYTLVFVGYTDESDGAVIELTYNHGVESYELGTAYGHIAIGVDDVAATVEKIRAAGGKVTREAGPVKGGSTIIAFVEDPDHYKIELIGESDMSKGLGGK</sequence>